<evidence type="ECO:0000259" key="3">
    <source>
        <dbReference type="SMART" id="SM00244"/>
    </source>
</evidence>
<dbReference type="Gene3D" id="3.30.479.30">
    <property type="entry name" value="Band 7 domain"/>
    <property type="match status" value="1"/>
</dbReference>
<dbReference type="InterPro" id="IPR001972">
    <property type="entry name" value="Stomatin_HflK_fam"/>
</dbReference>
<keyword evidence="2" id="KW-1133">Transmembrane helix</keyword>
<dbReference type="AlphaFoldDB" id="A0A085MJ74"/>
<name>A0A085MJ74_9BILA</name>
<dbReference type="GO" id="GO:0005886">
    <property type="term" value="C:plasma membrane"/>
    <property type="evidence" value="ECO:0007669"/>
    <property type="project" value="InterPro"/>
</dbReference>
<keyword evidence="2" id="KW-0472">Membrane</keyword>
<protein>
    <recommendedName>
        <fullName evidence="3">Band 7 domain-containing protein</fullName>
    </recommendedName>
</protein>
<dbReference type="PANTHER" id="PTHR10264:SF19">
    <property type="entry name" value="AT06885P-RELATED"/>
    <property type="match status" value="1"/>
</dbReference>
<dbReference type="InterPro" id="IPR001107">
    <property type="entry name" value="Band_7"/>
</dbReference>
<dbReference type="Pfam" id="PF01145">
    <property type="entry name" value="Band_7"/>
    <property type="match status" value="1"/>
</dbReference>
<evidence type="ECO:0000256" key="2">
    <source>
        <dbReference type="SAM" id="Phobius"/>
    </source>
</evidence>
<organism evidence="4 5">
    <name type="scientific">Trichuris suis</name>
    <name type="common">pig whipworm</name>
    <dbReference type="NCBI Taxonomy" id="68888"/>
    <lineage>
        <taxon>Eukaryota</taxon>
        <taxon>Metazoa</taxon>
        <taxon>Ecdysozoa</taxon>
        <taxon>Nematoda</taxon>
        <taxon>Enoplea</taxon>
        <taxon>Dorylaimia</taxon>
        <taxon>Trichinellida</taxon>
        <taxon>Trichuridae</taxon>
        <taxon>Trichuris</taxon>
    </lineage>
</organism>
<keyword evidence="2" id="KW-0812">Transmembrane</keyword>
<keyword evidence="5" id="KW-1185">Reference proteome</keyword>
<evidence type="ECO:0000256" key="1">
    <source>
        <dbReference type="ARBA" id="ARBA00008164"/>
    </source>
</evidence>
<reference evidence="4 5" key="1">
    <citation type="journal article" date="2014" name="Nat. Genet.">
        <title>Genome and transcriptome of the porcine whipworm Trichuris suis.</title>
        <authorList>
            <person name="Jex A.R."/>
            <person name="Nejsum P."/>
            <person name="Schwarz E.M."/>
            <person name="Hu L."/>
            <person name="Young N.D."/>
            <person name="Hall R.S."/>
            <person name="Korhonen P.K."/>
            <person name="Liao S."/>
            <person name="Thamsborg S."/>
            <person name="Xia J."/>
            <person name="Xu P."/>
            <person name="Wang S."/>
            <person name="Scheerlinck J.P."/>
            <person name="Hofmann A."/>
            <person name="Sternberg P.W."/>
            <person name="Wang J."/>
            <person name="Gasser R.B."/>
        </authorList>
    </citation>
    <scope>NUCLEOTIDE SEQUENCE [LARGE SCALE GENOMIC DNA]</scope>
    <source>
        <strain evidence="4">DCEP-RM93M</strain>
    </source>
</reference>
<comment type="similarity">
    <text evidence="1">Belongs to the band 7/mec-2 family.</text>
</comment>
<gene>
    <name evidence="4" type="ORF">M513_01781</name>
</gene>
<feature type="transmembrane region" description="Helical" evidence="2">
    <location>
        <begin position="45"/>
        <end position="64"/>
    </location>
</feature>
<dbReference type="Proteomes" id="UP000030764">
    <property type="component" value="Unassembled WGS sequence"/>
</dbReference>
<dbReference type="InterPro" id="IPR036013">
    <property type="entry name" value="Band_7/SPFH_dom_sf"/>
</dbReference>
<accession>A0A085MJ74</accession>
<sequence>MNKRNHNALQTATLENQCANRVQPNGLKNDSEDTWQSTRGRKIRLILAYFFWIVTLPISVFLSFEVIPANMRAVVWRFGKLISPEGYGPGLLFYNPFCDRVRKIDIREQVAVVPNQKYVTKDAVTVGASFIMRIKLSNPQLSICTTMNQISLAQTVAVEHLRLQFQANRLERFWKSRTAILFALKSHLNMELAPFGLLVMYIELTNVNLPLYLKEPLIKLVIENRRAKIKEAVLESQLAAIESGTINLYEHDAPPLMEYVKTIGLENCSKSLQRILAASNDDTRLEKI</sequence>
<dbReference type="SUPFAM" id="SSF117892">
    <property type="entry name" value="Band 7/SPFH domain"/>
    <property type="match status" value="1"/>
</dbReference>
<dbReference type="PRINTS" id="PR00721">
    <property type="entry name" value="STOMATIN"/>
</dbReference>
<proteinExistence type="inferred from homology"/>
<feature type="domain" description="Band 7" evidence="3">
    <location>
        <begin position="62"/>
        <end position="221"/>
    </location>
</feature>
<evidence type="ECO:0000313" key="4">
    <source>
        <dbReference type="EMBL" id="KFD57270.1"/>
    </source>
</evidence>
<dbReference type="EMBL" id="KL363189">
    <property type="protein sequence ID" value="KFD57270.1"/>
    <property type="molecule type" value="Genomic_DNA"/>
</dbReference>
<feature type="non-terminal residue" evidence="4">
    <location>
        <position position="288"/>
    </location>
</feature>
<dbReference type="SMART" id="SM00244">
    <property type="entry name" value="PHB"/>
    <property type="match status" value="1"/>
</dbReference>
<dbReference type="InterPro" id="IPR043202">
    <property type="entry name" value="Band-7_stomatin-like"/>
</dbReference>
<evidence type="ECO:0000313" key="5">
    <source>
        <dbReference type="Proteomes" id="UP000030764"/>
    </source>
</evidence>
<dbReference type="PANTHER" id="PTHR10264">
    <property type="entry name" value="BAND 7 PROTEIN-RELATED"/>
    <property type="match status" value="1"/>
</dbReference>